<gene>
    <name evidence="6" type="ORF">SNR37_000255</name>
</gene>
<sequence>MRMFSKVIVPLACLTITATPLVGLAEEAQSDGGIPYKWAPWKDPENPMILKMTDEKDVLFERRDQSMGAKREPGLFYPNRYTFGPNWSAIPTFLGAPIAQTPEDLKAAKVDIAMFGMTIGDQMLPGGRFGAQQMRSLIDYMSYPAQGEDQFIGVDIGKLVMADYGNAAANWMADNQVNLDEVHKIVSEILSADAIPVGIAGTHIQSYGFMTALAEKYGPGEVAIVHVDAHYDAYKAGAGRFVHNGSFFKLAVEKGVVKGSDIHQVGLRGQTPGAYDLNWMRENKLNFHFQAEIEKNGWDAVLAKLLSEVKGRKVYITFDMDGVDPAYAPGVGTQDPDGLTAGQAIQLVRALGIQNEIVAAEFNEYNPLLDDAHQTTGILMDRLIRSLLGGIQGRREGITDPMYYDPERINHADQ</sequence>
<dbReference type="PROSITE" id="PS01053">
    <property type="entry name" value="ARGINASE_1"/>
    <property type="match status" value="1"/>
</dbReference>
<organism evidence="6 7">
    <name type="scientific">Agarivorans aestuarii</name>
    <dbReference type="NCBI Taxonomy" id="1563703"/>
    <lineage>
        <taxon>Bacteria</taxon>
        <taxon>Pseudomonadati</taxon>
        <taxon>Pseudomonadota</taxon>
        <taxon>Gammaproteobacteria</taxon>
        <taxon>Alteromonadales</taxon>
        <taxon>Alteromonadaceae</taxon>
        <taxon>Agarivorans</taxon>
    </lineage>
</organism>
<feature type="signal peptide" evidence="5">
    <location>
        <begin position="1"/>
        <end position="25"/>
    </location>
</feature>
<keyword evidence="7" id="KW-1185">Reference proteome</keyword>
<evidence type="ECO:0000256" key="4">
    <source>
        <dbReference type="RuleBase" id="RU003684"/>
    </source>
</evidence>
<dbReference type="Gene3D" id="3.40.800.10">
    <property type="entry name" value="Ureohydrolase domain"/>
    <property type="match status" value="1"/>
</dbReference>
<dbReference type="SUPFAM" id="SSF52768">
    <property type="entry name" value="Arginase/deacetylase"/>
    <property type="match status" value="1"/>
</dbReference>
<name>A0ABU7G908_9ALTE</name>
<reference evidence="6 7" key="2">
    <citation type="submission" date="2023-12" db="EMBL/GenBank/DDBJ databases">
        <authorList>
            <consortium name="Cladostephus spongiosus"/>
            <person name="Lorente B."/>
            <person name="Cabral C."/>
            <person name="Frias J."/>
            <person name="Faria J."/>
            <person name="Toubarro D."/>
        </authorList>
    </citation>
    <scope>NUCLEOTIDE SEQUENCE [LARGE SCALE GENOMIC DNA]</scope>
    <source>
        <strain evidence="6 7">ZMCS4</strain>
    </source>
</reference>
<reference evidence="7" key="1">
    <citation type="submission" date="2023-07" db="EMBL/GenBank/DDBJ databases">
        <title>Draft genome sequence of Agarivorans aestuarii strain ZMCS4, a CAZymes producing bacteria isolated from the marine brown algae Clodostephus spongiosus.</title>
        <authorList>
            <person name="Lorente B."/>
            <person name="Cabral C."/>
            <person name="Frias J."/>
            <person name="Faria J."/>
            <person name="Toubarro D."/>
        </authorList>
    </citation>
    <scope>NUCLEOTIDE SEQUENCE [LARGE SCALE GENOMIC DNA]</scope>
    <source>
        <strain evidence="7">ZMCS4</strain>
    </source>
</reference>
<dbReference type="PANTHER" id="PTHR11358">
    <property type="entry name" value="ARGINASE/AGMATINASE"/>
    <property type="match status" value="1"/>
</dbReference>
<accession>A0ABU7G908</accession>
<dbReference type="InterPro" id="IPR020855">
    <property type="entry name" value="Ureohydrolase_Mn_BS"/>
</dbReference>
<dbReference type="PROSITE" id="PS51409">
    <property type="entry name" value="ARGINASE_2"/>
    <property type="match status" value="1"/>
</dbReference>
<protein>
    <submittedName>
        <fullName evidence="6">Arginase family protein</fullName>
    </submittedName>
</protein>
<dbReference type="RefSeq" id="WP_329775952.1">
    <property type="nucleotide sequence ID" value="NZ_JAYDYW010000010.1"/>
</dbReference>
<evidence type="ECO:0000256" key="1">
    <source>
        <dbReference type="ARBA" id="ARBA00009227"/>
    </source>
</evidence>
<keyword evidence="2" id="KW-0479">Metal-binding</keyword>
<evidence type="ECO:0000256" key="3">
    <source>
        <dbReference type="ARBA" id="ARBA00022801"/>
    </source>
</evidence>
<evidence type="ECO:0000313" key="6">
    <source>
        <dbReference type="EMBL" id="MEE1674935.1"/>
    </source>
</evidence>
<feature type="chain" id="PRO_5046473192" evidence="5">
    <location>
        <begin position="26"/>
        <end position="414"/>
    </location>
</feature>
<keyword evidence="5" id="KW-0732">Signal</keyword>
<dbReference type="Proteomes" id="UP001310248">
    <property type="component" value="Unassembled WGS sequence"/>
</dbReference>
<dbReference type="PANTHER" id="PTHR11358:SF26">
    <property type="entry name" value="GUANIDINO ACID HYDROLASE, MITOCHONDRIAL"/>
    <property type="match status" value="1"/>
</dbReference>
<dbReference type="PRINTS" id="PR00116">
    <property type="entry name" value="ARGINASE"/>
</dbReference>
<dbReference type="EMBL" id="JAYDYW010000010">
    <property type="protein sequence ID" value="MEE1674935.1"/>
    <property type="molecule type" value="Genomic_DNA"/>
</dbReference>
<comment type="similarity">
    <text evidence="1">Belongs to the arginase family. Agmatinase subfamily.</text>
</comment>
<dbReference type="Pfam" id="PF00491">
    <property type="entry name" value="Arginase"/>
    <property type="match status" value="1"/>
</dbReference>
<evidence type="ECO:0000256" key="5">
    <source>
        <dbReference type="SAM" id="SignalP"/>
    </source>
</evidence>
<keyword evidence="3 4" id="KW-0378">Hydrolase</keyword>
<comment type="caution">
    <text evidence="6">The sequence shown here is derived from an EMBL/GenBank/DDBJ whole genome shotgun (WGS) entry which is preliminary data.</text>
</comment>
<dbReference type="InterPro" id="IPR006035">
    <property type="entry name" value="Ureohydrolase"/>
</dbReference>
<evidence type="ECO:0000256" key="2">
    <source>
        <dbReference type="ARBA" id="ARBA00022723"/>
    </source>
</evidence>
<dbReference type="InterPro" id="IPR023696">
    <property type="entry name" value="Ureohydrolase_dom_sf"/>
</dbReference>
<proteinExistence type="inferred from homology"/>
<evidence type="ECO:0000313" key="7">
    <source>
        <dbReference type="Proteomes" id="UP001310248"/>
    </source>
</evidence>